<keyword evidence="3" id="KW-1185">Reference proteome</keyword>
<name>A0AAV7Q115_PLEWA</name>
<dbReference type="Proteomes" id="UP001066276">
    <property type="component" value="Chromosome 6"/>
</dbReference>
<dbReference type="AlphaFoldDB" id="A0AAV7Q115"/>
<reference evidence="2" key="1">
    <citation type="journal article" date="2022" name="bioRxiv">
        <title>Sequencing and chromosome-scale assembly of the giantPleurodeles waltlgenome.</title>
        <authorList>
            <person name="Brown T."/>
            <person name="Elewa A."/>
            <person name="Iarovenko S."/>
            <person name="Subramanian E."/>
            <person name="Araus A.J."/>
            <person name="Petzold A."/>
            <person name="Susuki M."/>
            <person name="Suzuki K.-i.T."/>
            <person name="Hayashi T."/>
            <person name="Toyoda A."/>
            <person name="Oliveira C."/>
            <person name="Osipova E."/>
            <person name="Leigh N.D."/>
            <person name="Simon A."/>
            <person name="Yun M.H."/>
        </authorList>
    </citation>
    <scope>NUCLEOTIDE SEQUENCE</scope>
    <source>
        <strain evidence="2">20211129_DDA</strain>
        <tissue evidence="2">Liver</tissue>
    </source>
</reference>
<comment type="caution">
    <text evidence="2">The sequence shown here is derived from an EMBL/GenBank/DDBJ whole genome shotgun (WGS) entry which is preliminary data.</text>
</comment>
<accession>A0AAV7Q115</accession>
<feature type="region of interest" description="Disordered" evidence="1">
    <location>
        <begin position="65"/>
        <end position="90"/>
    </location>
</feature>
<evidence type="ECO:0000256" key="1">
    <source>
        <dbReference type="SAM" id="MobiDB-lite"/>
    </source>
</evidence>
<protein>
    <submittedName>
        <fullName evidence="2">Uncharacterized protein</fullName>
    </submittedName>
</protein>
<evidence type="ECO:0000313" key="3">
    <source>
        <dbReference type="Proteomes" id="UP001066276"/>
    </source>
</evidence>
<organism evidence="2 3">
    <name type="scientific">Pleurodeles waltl</name>
    <name type="common">Iberian ribbed newt</name>
    <dbReference type="NCBI Taxonomy" id="8319"/>
    <lineage>
        <taxon>Eukaryota</taxon>
        <taxon>Metazoa</taxon>
        <taxon>Chordata</taxon>
        <taxon>Craniata</taxon>
        <taxon>Vertebrata</taxon>
        <taxon>Euteleostomi</taxon>
        <taxon>Amphibia</taxon>
        <taxon>Batrachia</taxon>
        <taxon>Caudata</taxon>
        <taxon>Salamandroidea</taxon>
        <taxon>Salamandridae</taxon>
        <taxon>Pleurodelinae</taxon>
        <taxon>Pleurodeles</taxon>
    </lineage>
</organism>
<gene>
    <name evidence="2" type="ORF">NDU88_000701</name>
</gene>
<dbReference type="EMBL" id="JANPWB010000010">
    <property type="protein sequence ID" value="KAJ1134247.1"/>
    <property type="molecule type" value="Genomic_DNA"/>
</dbReference>
<evidence type="ECO:0000313" key="2">
    <source>
        <dbReference type="EMBL" id="KAJ1134247.1"/>
    </source>
</evidence>
<sequence>MGGQGTHLLVLQRQRHVQHAHPHRLHECLLQMQQRLGFHLPRLRALLCASGLRLAAVLVTPTLHHPASGWKRAPGGSPRRRRGRDPLFLC</sequence>
<proteinExistence type="predicted"/>